<feature type="region of interest" description="Disordered" evidence="1">
    <location>
        <begin position="629"/>
        <end position="734"/>
    </location>
</feature>
<feature type="compositionally biased region" description="Basic and acidic residues" evidence="1">
    <location>
        <begin position="1"/>
        <end position="12"/>
    </location>
</feature>
<evidence type="ECO:0000256" key="1">
    <source>
        <dbReference type="SAM" id="MobiDB-lite"/>
    </source>
</evidence>
<feature type="domain" description="Spt20-like SEP" evidence="2">
    <location>
        <begin position="59"/>
        <end position="300"/>
    </location>
</feature>
<feature type="region of interest" description="Disordered" evidence="1">
    <location>
        <begin position="373"/>
        <end position="407"/>
    </location>
</feature>
<gene>
    <name evidence="3" type="ORF">Tdes44962_MAKER01912</name>
</gene>
<organism evidence="3 4">
    <name type="scientific">Teratosphaeria destructans</name>
    <dbReference type="NCBI Taxonomy" id="418781"/>
    <lineage>
        <taxon>Eukaryota</taxon>
        <taxon>Fungi</taxon>
        <taxon>Dikarya</taxon>
        <taxon>Ascomycota</taxon>
        <taxon>Pezizomycotina</taxon>
        <taxon>Dothideomycetes</taxon>
        <taxon>Dothideomycetidae</taxon>
        <taxon>Mycosphaerellales</taxon>
        <taxon>Teratosphaeriaceae</taxon>
        <taxon>Teratosphaeria</taxon>
    </lineage>
</organism>
<feature type="compositionally biased region" description="Polar residues" evidence="1">
    <location>
        <begin position="515"/>
        <end position="561"/>
    </location>
</feature>
<dbReference type="EMBL" id="RIBY02000890">
    <property type="protein sequence ID" value="KAH9835993.1"/>
    <property type="molecule type" value="Genomic_DNA"/>
</dbReference>
<feature type="compositionally biased region" description="Low complexity" evidence="1">
    <location>
        <begin position="722"/>
        <end position="734"/>
    </location>
</feature>
<dbReference type="GO" id="GO:0003712">
    <property type="term" value="F:transcription coregulator activity"/>
    <property type="evidence" value="ECO:0007669"/>
    <property type="project" value="InterPro"/>
</dbReference>
<evidence type="ECO:0000259" key="2">
    <source>
        <dbReference type="Pfam" id="PF12090"/>
    </source>
</evidence>
<proteinExistence type="predicted"/>
<feature type="region of interest" description="Disordered" evidence="1">
    <location>
        <begin position="157"/>
        <end position="199"/>
    </location>
</feature>
<feature type="region of interest" description="Disordered" evidence="1">
    <location>
        <begin position="827"/>
        <end position="872"/>
    </location>
</feature>
<evidence type="ECO:0000313" key="3">
    <source>
        <dbReference type="EMBL" id="KAH9835993.1"/>
    </source>
</evidence>
<feature type="region of interest" description="Disordered" evidence="1">
    <location>
        <begin position="466"/>
        <end position="596"/>
    </location>
</feature>
<feature type="compositionally biased region" description="Low complexity" evidence="1">
    <location>
        <begin position="647"/>
        <end position="674"/>
    </location>
</feature>
<feature type="region of interest" description="Disordered" evidence="1">
    <location>
        <begin position="1"/>
        <end position="31"/>
    </location>
</feature>
<dbReference type="PANTHER" id="PTHR13526">
    <property type="entry name" value="TRANSCRIPTION FACTOR SPT20 HOMOLOG"/>
    <property type="match status" value="1"/>
</dbReference>
<dbReference type="Proteomes" id="UP001138500">
    <property type="component" value="Unassembled WGS sequence"/>
</dbReference>
<feature type="compositionally biased region" description="Low complexity" evidence="1">
    <location>
        <begin position="827"/>
        <end position="845"/>
    </location>
</feature>
<feature type="compositionally biased region" description="Polar residues" evidence="1">
    <location>
        <begin position="477"/>
        <end position="491"/>
    </location>
</feature>
<feature type="compositionally biased region" description="Polar residues" evidence="1">
    <location>
        <begin position="682"/>
        <end position="693"/>
    </location>
</feature>
<dbReference type="AlphaFoldDB" id="A0A9W7SWT9"/>
<dbReference type="GO" id="GO:0000124">
    <property type="term" value="C:SAGA complex"/>
    <property type="evidence" value="ECO:0007669"/>
    <property type="project" value="InterPro"/>
</dbReference>
<dbReference type="OrthoDB" id="1932706at2759"/>
<reference evidence="3 4" key="1">
    <citation type="journal article" date="2018" name="IMA Fungus">
        <title>IMA Genome-F 10: Nine draft genome sequences of Claviceps purpurea s.lat., including C. arundinis, C. humidiphila, and C. cf. spartinae, pseudomolecules for the pitch canker pathogen Fusarium circinatum, draft genome of Davidsoniella eucalypti, Grosmannia galeiformis, Quambalaria eucalypti, and Teratosphaeria destructans.</title>
        <authorList>
            <person name="Wingfield B.D."/>
            <person name="Liu M."/>
            <person name="Nguyen H.D."/>
            <person name="Lane F.A."/>
            <person name="Morgan S.W."/>
            <person name="De Vos L."/>
            <person name="Wilken P.M."/>
            <person name="Duong T.A."/>
            <person name="Aylward J."/>
            <person name="Coetzee M.P."/>
            <person name="Dadej K."/>
            <person name="De Beer Z.W."/>
            <person name="Findlay W."/>
            <person name="Havenga M."/>
            <person name="Kolarik M."/>
            <person name="Menzies J.G."/>
            <person name="Naidoo K."/>
            <person name="Pochopski O."/>
            <person name="Shoukouhi P."/>
            <person name="Santana Q.C."/>
            <person name="Seifert K.A."/>
            <person name="Soal N."/>
            <person name="Steenkamp E.T."/>
            <person name="Tatham C.T."/>
            <person name="van der Nest M.A."/>
            <person name="Wingfield M.J."/>
        </authorList>
    </citation>
    <scope>NUCLEOTIDE SEQUENCE [LARGE SCALE GENOMIC DNA]</scope>
    <source>
        <strain evidence="3">CMW44962</strain>
    </source>
</reference>
<accession>A0A9W7SWT9</accession>
<feature type="region of interest" description="Disordered" evidence="1">
    <location>
        <begin position="227"/>
        <end position="256"/>
    </location>
</feature>
<feature type="compositionally biased region" description="Low complexity" evidence="1">
    <location>
        <begin position="854"/>
        <end position="866"/>
    </location>
</feature>
<dbReference type="Pfam" id="PF12090">
    <property type="entry name" value="Spt20_SEP"/>
    <property type="match status" value="1"/>
</dbReference>
<dbReference type="InterPro" id="IPR021950">
    <property type="entry name" value="Spt20"/>
</dbReference>
<feature type="compositionally biased region" description="Low complexity" evidence="1">
    <location>
        <begin position="629"/>
        <end position="640"/>
    </location>
</feature>
<comment type="caution">
    <text evidence="3">The sequence shown here is derived from an EMBL/GenBank/DDBJ whole genome shotgun (WGS) entry which is preliminary data.</text>
</comment>
<dbReference type="GO" id="GO:0006357">
    <property type="term" value="P:regulation of transcription by RNA polymerase II"/>
    <property type="evidence" value="ECO:0007669"/>
    <property type="project" value="TreeGrafter"/>
</dbReference>
<reference evidence="3 4" key="2">
    <citation type="journal article" date="2021" name="Curr. Genet.">
        <title>Genetic response to nitrogen starvation in the aggressive Eucalyptus foliar pathogen Teratosphaeria destructans.</title>
        <authorList>
            <person name="Havenga M."/>
            <person name="Wingfield B.D."/>
            <person name="Wingfield M.J."/>
            <person name="Dreyer L.L."/>
            <person name="Roets F."/>
            <person name="Aylward J."/>
        </authorList>
    </citation>
    <scope>NUCLEOTIDE SEQUENCE [LARGE SCALE GENOMIC DNA]</scope>
    <source>
        <strain evidence="3">CMW44962</strain>
    </source>
</reference>
<name>A0A9W7SWT9_9PEZI</name>
<evidence type="ECO:0000313" key="4">
    <source>
        <dbReference type="Proteomes" id="UP001138500"/>
    </source>
</evidence>
<dbReference type="InterPro" id="IPR046468">
    <property type="entry name" value="Spt20-like_SEP"/>
</dbReference>
<feature type="compositionally biased region" description="Polar residues" evidence="1">
    <location>
        <begin position="573"/>
        <end position="596"/>
    </location>
</feature>
<feature type="compositionally biased region" description="Basic and acidic residues" evidence="1">
    <location>
        <begin position="184"/>
        <end position="196"/>
    </location>
</feature>
<dbReference type="PANTHER" id="PTHR13526:SF8">
    <property type="entry name" value="TRANSCRIPTION FACTOR SPT20 HOMOLOG"/>
    <property type="match status" value="1"/>
</dbReference>
<keyword evidence="4" id="KW-1185">Reference proteome</keyword>
<feature type="compositionally biased region" description="Basic and acidic residues" evidence="1">
    <location>
        <begin position="373"/>
        <end position="399"/>
    </location>
</feature>
<sequence length="888" mass="98451">MASALRRGERPARPNPAKRASTAMDGPDSSITAAHTTKKRKLEEPYVRTTDYILRKHRGKPPSMIVHLHPTHFRFENQDGSFAYDSPMKFIIEHLRAQTLPHDLLPELLANNVPFYDGCLIVQVHNHRTAASKDKSKQERDAADDKFSMHRYNEHIVPSGLAPYPSKARVDERVKAEASSTSDKSTKGKEKEKEGSKVTTIVLHPTELSRHHELLYLAQTPAAELLRGKKKSGDAGASSNAQTPTPSTPIVGTRGPLSQSQKMALEDGDYHAFQGEMLVASEPPLFLDPVSNAEDSHRLIEFLSDPLHNEKPPSPKTRKRTTAEMAADDAQAAEAERRMLIFDTARNTATENQGAAATLGFMRFKTLEMVRQKHEEQERIKKENEERAAGEKKANEDAQQKALAAKQQREQQLLQQQQAQQRMLQQRQQQEAMRQSQIAQAQALAAQQANAQNNPMMQNMQQNFAQQNAMAQGSPVARQQTPMVNNSSPMLQNGGFPMVPTSSQGAGSPPRPTSAAMQNRAVSMARQASQQHGSQQNTPQIPQGTPSMAQAMPSRQLTQTPRMPPGSPANAMHTPNSAMMGQIPTPQMNQMSHLSDSQNAMLQAMQRSGMQPGAVPNANLTPEQIQMIRNQQQQQMRQRIAAGQDPRMALQAQQQQLQMARAQQMRQMAAQAQMNGHAGSPMPQQHPSQTPQMNHGHPGTPHHPSQTPGGHPGMNPNLPTEQQQLMAQQRAQQMARLRQQQAAVQHLQQVSQQYGGWQNIPSQVVPSLPQHVQMLLQQQKAKQQQQLQQHAQRANMMGQHASMNENAVPAGQPNPQYMAALRHNQAMLQASMQQQQQQQQNQQNQQGGGGGGNNAMMQQMAGNMGQRNDHLDQHFANMQNALNQQRGG</sequence>
<protein>
    <submittedName>
        <fullName evidence="3">SAGA complex subunit spt20</fullName>
    </submittedName>
</protein>
<feature type="compositionally biased region" description="Polar residues" evidence="1">
    <location>
        <begin position="237"/>
        <end position="256"/>
    </location>
</feature>